<proteinExistence type="predicted"/>
<dbReference type="EnsemblPlants" id="MELO3C003028.2.1">
    <property type="protein sequence ID" value="MELO3C003028.2.1"/>
    <property type="gene ID" value="MELO3C003028.2"/>
</dbReference>
<evidence type="ECO:0000313" key="1">
    <source>
        <dbReference type="EnsemblPlants" id="MELO3C003028.2.1"/>
    </source>
</evidence>
<sequence>MLGEMGVHVNVREVSDVFRLMLDAQLAHKASNAQGVGGQGGLWQALRARGTRETPGTRSGLMHGMLVREVSM</sequence>
<organism evidence="1">
    <name type="scientific">Cucumis melo</name>
    <name type="common">Muskmelon</name>
    <dbReference type="NCBI Taxonomy" id="3656"/>
    <lineage>
        <taxon>Eukaryota</taxon>
        <taxon>Viridiplantae</taxon>
        <taxon>Streptophyta</taxon>
        <taxon>Embryophyta</taxon>
        <taxon>Tracheophyta</taxon>
        <taxon>Spermatophyta</taxon>
        <taxon>Magnoliopsida</taxon>
        <taxon>eudicotyledons</taxon>
        <taxon>Gunneridae</taxon>
        <taxon>Pentapetalae</taxon>
        <taxon>rosids</taxon>
        <taxon>fabids</taxon>
        <taxon>Cucurbitales</taxon>
        <taxon>Cucurbitaceae</taxon>
        <taxon>Benincaseae</taxon>
        <taxon>Cucumis</taxon>
    </lineage>
</organism>
<dbReference type="Gramene" id="MELO3C003028.2.1">
    <property type="protein sequence ID" value="MELO3C003028.2.1"/>
    <property type="gene ID" value="MELO3C003028.2"/>
</dbReference>
<name>A0A9I9CFZ1_CUCME</name>
<protein>
    <submittedName>
        <fullName evidence="1">Uncharacterized protein</fullName>
    </submittedName>
</protein>
<reference evidence="1" key="1">
    <citation type="submission" date="2023-03" db="UniProtKB">
        <authorList>
            <consortium name="EnsemblPlants"/>
        </authorList>
    </citation>
    <scope>IDENTIFICATION</scope>
</reference>
<accession>A0A9I9CFZ1</accession>
<dbReference type="AlphaFoldDB" id="A0A9I9CFZ1"/>